<name>A0A1M5LAT2_9FIRM</name>
<gene>
    <name evidence="2" type="ORF">SAMN02745221_00602</name>
</gene>
<dbReference type="PANTHER" id="PTHR45138:SF6">
    <property type="entry name" value="DIGUANYLATE CYCLASE DGCN"/>
    <property type="match status" value="1"/>
</dbReference>
<dbReference type="OrthoDB" id="9805474at2"/>
<dbReference type="EMBL" id="FQWY01000007">
    <property type="protein sequence ID" value="SHG61523.1"/>
    <property type="molecule type" value="Genomic_DNA"/>
</dbReference>
<dbReference type="RefSeq" id="WP_073089776.1">
    <property type="nucleotide sequence ID" value="NZ_FQWY01000007.1"/>
</dbReference>
<dbReference type="Pfam" id="PF00990">
    <property type="entry name" value="GGDEF"/>
    <property type="match status" value="1"/>
</dbReference>
<evidence type="ECO:0000259" key="1">
    <source>
        <dbReference type="PROSITE" id="PS50887"/>
    </source>
</evidence>
<dbReference type="GO" id="GO:1902201">
    <property type="term" value="P:negative regulation of bacterial-type flagellum-dependent cell motility"/>
    <property type="evidence" value="ECO:0007669"/>
    <property type="project" value="TreeGrafter"/>
</dbReference>
<organism evidence="2 3">
    <name type="scientific">Thermosyntropha lipolytica DSM 11003</name>
    <dbReference type="NCBI Taxonomy" id="1123382"/>
    <lineage>
        <taxon>Bacteria</taxon>
        <taxon>Bacillati</taxon>
        <taxon>Bacillota</taxon>
        <taxon>Clostridia</taxon>
        <taxon>Eubacteriales</taxon>
        <taxon>Syntrophomonadaceae</taxon>
        <taxon>Thermosyntropha</taxon>
    </lineage>
</organism>
<dbReference type="SMART" id="SM00267">
    <property type="entry name" value="GGDEF"/>
    <property type="match status" value="1"/>
</dbReference>
<dbReference type="GO" id="GO:0005886">
    <property type="term" value="C:plasma membrane"/>
    <property type="evidence" value="ECO:0007669"/>
    <property type="project" value="TreeGrafter"/>
</dbReference>
<dbReference type="Gene3D" id="3.30.70.270">
    <property type="match status" value="1"/>
</dbReference>
<protein>
    <submittedName>
        <fullName evidence="2">Diguanylate cyclase (GGDEF) domain-containing protein</fullName>
    </submittedName>
</protein>
<accession>A0A1M5LAT2</accession>
<dbReference type="STRING" id="1123382.SAMN02745221_00602"/>
<dbReference type="InterPro" id="IPR029787">
    <property type="entry name" value="Nucleotide_cyclase"/>
</dbReference>
<dbReference type="GO" id="GO:0052621">
    <property type="term" value="F:diguanylate cyclase activity"/>
    <property type="evidence" value="ECO:0007669"/>
    <property type="project" value="TreeGrafter"/>
</dbReference>
<dbReference type="FunFam" id="3.30.70.270:FF:000001">
    <property type="entry name" value="Diguanylate cyclase domain protein"/>
    <property type="match status" value="1"/>
</dbReference>
<feature type="domain" description="GGDEF" evidence="1">
    <location>
        <begin position="131"/>
        <end position="265"/>
    </location>
</feature>
<proteinExistence type="predicted"/>
<dbReference type="NCBIfam" id="TIGR00254">
    <property type="entry name" value="GGDEF"/>
    <property type="match status" value="1"/>
</dbReference>
<dbReference type="AlphaFoldDB" id="A0A1M5LAT2"/>
<dbReference type="Proteomes" id="UP000242329">
    <property type="component" value="Unassembled WGS sequence"/>
</dbReference>
<evidence type="ECO:0000313" key="2">
    <source>
        <dbReference type="EMBL" id="SHG61523.1"/>
    </source>
</evidence>
<dbReference type="CDD" id="cd01949">
    <property type="entry name" value="GGDEF"/>
    <property type="match status" value="1"/>
</dbReference>
<keyword evidence="3" id="KW-1185">Reference proteome</keyword>
<dbReference type="GO" id="GO:0043709">
    <property type="term" value="P:cell adhesion involved in single-species biofilm formation"/>
    <property type="evidence" value="ECO:0007669"/>
    <property type="project" value="TreeGrafter"/>
</dbReference>
<dbReference type="InterPro" id="IPR050469">
    <property type="entry name" value="Diguanylate_Cyclase"/>
</dbReference>
<dbReference type="PROSITE" id="PS50887">
    <property type="entry name" value="GGDEF"/>
    <property type="match status" value="1"/>
</dbReference>
<sequence>MVENIALFVSKYTRYLREYIFNGGEEAILMNAFNELLSISDVYLTEAINIFDIHVRALEEVLNVKRDNDAVQWIYITRANEFFAQILMTIDNNLLTLREQVEKDVLTGLNNRLAMARVLPALVLETQKTGDPFVLVVIDLDNFKKINDTYGHEAGDKVLQEVANAIKSSIRGLDYVFRYGGEEFILVLRNANYEQSFIPLERIRKSIAAREIVISDGKIHVTASLGAASYTEDNPKTIDELIRYADLAMYEAKAAGKNRVVNFRDIKGKLQGKEI</sequence>
<reference evidence="3" key="1">
    <citation type="submission" date="2016-11" db="EMBL/GenBank/DDBJ databases">
        <authorList>
            <person name="Varghese N."/>
            <person name="Submissions S."/>
        </authorList>
    </citation>
    <scope>NUCLEOTIDE SEQUENCE [LARGE SCALE GENOMIC DNA]</scope>
    <source>
        <strain evidence="3">DSM 11003</strain>
    </source>
</reference>
<evidence type="ECO:0000313" key="3">
    <source>
        <dbReference type="Proteomes" id="UP000242329"/>
    </source>
</evidence>
<dbReference type="PANTHER" id="PTHR45138">
    <property type="entry name" value="REGULATORY COMPONENTS OF SENSORY TRANSDUCTION SYSTEM"/>
    <property type="match status" value="1"/>
</dbReference>
<dbReference type="InterPro" id="IPR043128">
    <property type="entry name" value="Rev_trsase/Diguanyl_cyclase"/>
</dbReference>
<dbReference type="SUPFAM" id="SSF55073">
    <property type="entry name" value="Nucleotide cyclase"/>
    <property type="match status" value="1"/>
</dbReference>
<dbReference type="InterPro" id="IPR000160">
    <property type="entry name" value="GGDEF_dom"/>
</dbReference>